<organismHost>
    <name type="scientific">Cafeteria roenbergensis</name>
    <name type="common">Marine flagellate</name>
    <dbReference type="NCBI Taxonomy" id="33653"/>
</organismHost>
<reference evidence="2 3" key="1">
    <citation type="journal article" date="2010" name="Proc. Natl. Acad. Sci. U.S.A.">
        <title>Giant virus with a remarkable complement of genes infects marine zooplankton.</title>
        <authorList>
            <person name="Fischer M.G."/>
            <person name="Allen M.J."/>
            <person name="Wilson W.H."/>
            <person name="Suttle C.A."/>
        </authorList>
    </citation>
    <scope>NUCLEOTIDE SEQUENCE [LARGE SCALE GENOMIC DNA]</scope>
    <source>
        <strain evidence="2 3">BV-PW1</strain>
    </source>
</reference>
<dbReference type="Proteomes" id="UP000029781">
    <property type="component" value="Segment"/>
</dbReference>
<evidence type="ECO:0000313" key="2">
    <source>
        <dbReference type="EMBL" id="ADO67130.1"/>
    </source>
</evidence>
<evidence type="ECO:0000259" key="1">
    <source>
        <dbReference type="Pfam" id="PF08793"/>
    </source>
</evidence>
<accession>E3T4L7</accession>
<feature type="domain" description="2-cysteine adaptor" evidence="1">
    <location>
        <begin position="16"/>
        <end position="42"/>
    </location>
</feature>
<dbReference type="Pfam" id="PF08793">
    <property type="entry name" value="2C_adapt"/>
    <property type="match status" value="1"/>
</dbReference>
<protein>
    <recommendedName>
        <fullName evidence="1">2-cysteine adaptor domain-containing protein</fullName>
    </recommendedName>
</protein>
<dbReference type="RefSeq" id="YP_003969729.1">
    <property type="nucleotide sequence ID" value="NC_014637.1"/>
</dbReference>
<dbReference type="InterPro" id="IPR014901">
    <property type="entry name" value="2-cysteine_adaptor"/>
</dbReference>
<evidence type="ECO:0000313" key="3">
    <source>
        <dbReference type="Proteomes" id="UP000029781"/>
    </source>
</evidence>
<keyword evidence="3" id="KW-1185">Reference proteome</keyword>
<name>E3T4L7_CROVB</name>
<sequence>MSYFLMNPVTDNELQKWHYNKTVNPRTNRPIKVNGKIYQYLNKQFNKTNKLSLLDVITNEEPITLEKLYNDTTKQIIVNSKNYLIWKEDTGRVVTLHYESLVGLQKAKINIHPVTRNIIPDNIFNEATKLFKNNIKKSNENPQETLKSLSLRAFQYFNKLSIYIDNDDFCKLPQNKINTLKCELHSFIQENLTIQQKTQFNSKHFFLNSTHKNILEDIIYLMDTVKKEDAIFVAYLILGGLILVLPKLKNKYPFLEFSFG</sequence>
<dbReference type="GeneID" id="9887499"/>
<proteinExistence type="predicted"/>
<gene>
    <name evidence="2" type="ORF">crov097</name>
</gene>
<organism evidence="2 3">
    <name type="scientific">Cafeteria roenbergensis virus (strain BV-PW1)</name>
    <name type="common">CroV</name>
    <dbReference type="NCBI Taxonomy" id="693272"/>
    <lineage>
        <taxon>Viruses</taxon>
        <taxon>Varidnaviria</taxon>
        <taxon>Bamfordvirae</taxon>
        <taxon>Nucleocytoviricota</taxon>
        <taxon>Megaviricetes</taxon>
        <taxon>Imitervirales</taxon>
        <taxon>Mimiviridae</taxon>
        <taxon>Aliimimivirinae</taxon>
        <taxon>Rheavirus</taxon>
        <taxon>Rheavirus sinusmexicani</taxon>
    </lineage>
</organism>
<dbReference type="EMBL" id="GU244497">
    <property type="protein sequence ID" value="ADO67130.1"/>
    <property type="molecule type" value="Genomic_DNA"/>
</dbReference>
<dbReference type="KEGG" id="vg:9887499"/>